<name>A0A3C1KJQ3_9GAMM</name>
<comment type="caution">
    <text evidence="1">The sequence shown here is derived from an EMBL/GenBank/DDBJ whole genome shotgun (WGS) entry which is preliminary data.</text>
</comment>
<dbReference type="Proteomes" id="UP000259273">
    <property type="component" value="Unassembled WGS sequence"/>
</dbReference>
<dbReference type="AlphaFoldDB" id="A0A3C1KJQ3"/>
<evidence type="ECO:0000313" key="1">
    <source>
        <dbReference type="EMBL" id="HAN26678.1"/>
    </source>
</evidence>
<sequence length="76" mass="7880">PIGAVMTVGGTAAWLVSLPFTLLAGHAGEAAETLMVGPAEATFMRCLGCRETGYTNKDIDRNRARKAAAEAEEAGN</sequence>
<proteinExistence type="predicted"/>
<organism evidence="1 2">
    <name type="scientific">Haliea salexigens</name>
    <dbReference type="NCBI Taxonomy" id="287487"/>
    <lineage>
        <taxon>Bacteria</taxon>
        <taxon>Pseudomonadati</taxon>
        <taxon>Pseudomonadota</taxon>
        <taxon>Gammaproteobacteria</taxon>
        <taxon>Cellvibrionales</taxon>
        <taxon>Halieaceae</taxon>
        <taxon>Haliea</taxon>
    </lineage>
</organism>
<evidence type="ECO:0000313" key="2">
    <source>
        <dbReference type="Proteomes" id="UP000259273"/>
    </source>
</evidence>
<dbReference type="STRING" id="1121937.GCA_000423125_02431"/>
<feature type="non-terminal residue" evidence="1">
    <location>
        <position position="1"/>
    </location>
</feature>
<dbReference type="EMBL" id="DMND01000052">
    <property type="protein sequence ID" value="HAN26678.1"/>
    <property type="molecule type" value="Genomic_DNA"/>
</dbReference>
<gene>
    <name evidence="1" type="ORF">DCP75_02950</name>
</gene>
<reference evidence="1 2" key="1">
    <citation type="journal article" date="2018" name="Nat. Biotechnol.">
        <title>A standardized bacterial taxonomy based on genome phylogeny substantially revises the tree of life.</title>
        <authorList>
            <person name="Parks D.H."/>
            <person name="Chuvochina M."/>
            <person name="Waite D.W."/>
            <person name="Rinke C."/>
            <person name="Skarshewski A."/>
            <person name="Chaumeil P.A."/>
            <person name="Hugenholtz P."/>
        </authorList>
    </citation>
    <scope>NUCLEOTIDE SEQUENCE [LARGE SCALE GENOMIC DNA]</scope>
    <source>
        <strain evidence="1">UBA9158</strain>
    </source>
</reference>
<protein>
    <submittedName>
        <fullName evidence="1">Uncharacterized protein</fullName>
    </submittedName>
</protein>
<accession>A0A3C1KJQ3</accession>